<dbReference type="PANTHER" id="PTHR35897:SF1">
    <property type="entry name" value="METHYLTRANSFERASE AUSD"/>
    <property type="match status" value="1"/>
</dbReference>
<evidence type="ECO:0000313" key="6">
    <source>
        <dbReference type="Proteomes" id="UP001061958"/>
    </source>
</evidence>
<keyword evidence="2" id="KW-0808">Transferase</keyword>
<dbReference type="Gene3D" id="3.40.50.150">
    <property type="entry name" value="Vaccinia Virus protein VP39"/>
    <property type="match status" value="1"/>
</dbReference>
<name>A0A9C7Q0E2_9RHOD</name>
<comment type="caution">
    <text evidence="5">The sequence shown here is derived from an EMBL/GenBank/DDBJ whole genome shotgun (WGS) entry which is preliminary data.</text>
</comment>
<evidence type="ECO:0000256" key="2">
    <source>
        <dbReference type="ARBA" id="ARBA00022679"/>
    </source>
</evidence>
<dbReference type="OrthoDB" id="2094832at2759"/>
<gene>
    <name evidence="5" type="ORF">GpartN1_g4613.t1</name>
</gene>
<evidence type="ECO:0000256" key="1">
    <source>
        <dbReference type="ARBA" id="ARBA00005179"/>
    </source>
</evidence>
<dbReference type="PANTHER" id="PTHR35897">
    <property type="entry name" value="METHYLTRANSFERASE AUSD"/>
    <property type="match status" value="1"/>
</dbReference>
<evidence type="ECO:0000256" key="3">
    <source>
        <dbReference type="ARBA" id="ARBA00022691"/>
    </source>
</evidence>
<dbReference type="SUPFAM" id="SSF53335">
    <property type="entry name" value="S-adenosyl-L-methionine-dependent methyltransferases"/>
    <property type="match status" value="1"/>
</dbReference>
<dbReference type="GO" id="GO:0016740">
    <property type="term" value="F:transferase activity"/>
    <property type="evidence" value="ECO:0007669"/>
    <property type="project" value="UniProtKB-KW"/>
</dbReference>
<sequence length="276" mass="31516">MQTDNKEVPERLENVSIDPKILEIFPGLSETQVLERAFRVRKEAIEKEISFRCIEGLIFLREGLYSNTFFQEAFRKENMKNLKVLEIGTGLGLSLRCLVKDGLSIDNVYGVDISDTFLELGFRLMDDKVKFGEKFRAMDALAENFVEEIESWAGTKRPFDVIVANLVLHILPGNNDKFVRHVSRLLRPGGAFLGQTFGAEDSFEEAYEFGVQRKAVMHSPVSLVSLFNRHGLDPVHVDTKGRAIDKEDFKWIEESFGVDMRQGKPKSLMSFIGFRR</sequence>
<comment type="pathway">
    <text evidence="1">Secondary metabolite biosynthesis.</text>
</comment>
<dbReference type="InterPro" id="IPR029063">
    <property type="entry name" value="SAM-dependent_MTases_sf"/>
</dbReference>
<evidence type="ECO:0008006" key="7">
    <source>
        <dbReference type="Google" id="ProtNLM"/>
    </source>
</evidence>
<dbReference type="EMBL" id="BQMJ01000037">
    <property type="protein sequence ID" value="GJQ12822.1"/>
    <property type="molecule type" value="Genomic_DNA"/>
</dbReference>
<dbReference type="Pfam" id="PF13489">
    <property type="entry name" value="Methyltransf_23"/>
    <property type="match status" value="1"/>
</dbReference>
<proteinExistence type="inferred from homology"/>
<keyword evidence="3" id="KW-0949">S-adenosyl-L-methionine</keyword>
<keyword evidence="6" id="KW-1185">Reference proteome</keyword>
<dbReference type="AlphaFoldDB" id="A0A9C7Q0E2"/>
<protein>
    <recommendedName>
        <fullName evidence="7">Methyltransferase domain-containing protein</fullName>
    </recommendedName>
</protein>
<evidence type="ECO:0000313" key="5">
    <source>
        <dbReference type="EMBL" id="GJQ12822.1"/>
    </source>
</evidence>
<accession>A0A9C7Q0E2</accession>
<evidence type="ECO:0000256" key="4">
    <source>
        <dbReference type="ARBA" id="ARBA00038314"/>
    </source>
</evidence>
<reference evidence="5" key="1">
    <citation type="journal article" date="2022" name="Proc. Natl. Acad. Sci. U.S.A.">
        <title>Life cycle and functional genomics of the unicellular red alga Galdieria for elucidating algal and plant evolution and industrial use.</title>
        <authorList>
            <person name="Hirooka S."/>
            <person name="Itabashi T."/>
            <person name="Ichinose T.M."/>
            <person name="Onuma R."/>
            <person name="Fujiwara T."/>
            <person name="Yamashita S."/>
            <person name="Jong L.W."/>
            <person name="Tomita R."/>
            <person name="Iwane A.H."/>
            <person name="Miyagishima S.Y."/>
        </authorList>
    </citation>
    <scope>NUCLEOTIDE SEQUENCE</scope>
    <source>
        <strain evidence="5">NBRC 102759</strain>
    </source>
</reference>
<dbReference type="InterPro" id="IPR051654">
    <property type="entry name" value="Meroterpenoid_MTases"/>
</dbReference>
<reference evidence="5" key="2">
    <citation type="submission" date="2022-01" db="EMBL/GenBank/DDBJ databases">
        <authorList>
            <person name="Hirooka S."/>
            <person name="Miyagishima S.Y."/>
        </authorList>
    </citation>
    <scope>NUCLEOTIDE SEQUENCE</scope>
    <source>
        <strain evidence="5">NBRC 102759</strain>
    </source>
</reference>
<dbReference type="CDD" id="cd02440">
    <property type="entry name" value="AdoMet_MTases"/>
    <property type="match status" value="1"/>
</dbReference>
<organism evidence="5 6">
    <name type="scientific">Galdieria partita</name>
    <dbReference type="NCBI Taxonomy" id="83374"/>
    <lineage>
        <taxon>Eukaryota</taxon>
        <taxon>Rhodophyta</taxon>
        <taxon>Bangiophyceae</taxon>
        <taxon>Galdieriales</taxon>
        <taxon>Galdieriaceae</taxon>
        <taxon>Galdieria</taxon>
    </lineage>
</organism>
<dbReference type="Proteomes" id="UP001061958">
    <property type="component" value="Unassembled WGS sequence"/>
</dbReference>
<comment type="similarity">
    <text evidence="4">Belongs to the class I-like SAM-binding methyltransferase superfamily.</text>
</comment>